<organism evidence="2 3">
    <name type="scientific">Vanessa tameamea</name>
    <name type="common">Kamehameha butterfly</name>
    <dbReference type="NCBI Taxonomy" id="334116"/>
    <lineage>
        <taxon>Eukaryota</taxon>
        <taxon>Metazoa</taxon>
        <taxon>Ecdysozoa</taxon>
        <taxon>Arthropoda</taxon>
        <taxon>Hexapoda</taxon>
        <taxon>Insecta</taxon>
        <taxon>Pterygota</taxon>
        <taxon>Neoptera</taxon>
        <taxon>Endopterygota</taxon>
        <taxon>Lepidoptera</taxon>
        <taxon>Glossata</taxon>
        <taxon>Ditrysia</taxon>
        <taxon>Papilionoidea</taxon>
        <taxon>Nymphalidae</taxon>
        <taxon>Nymphalinae</taxon>
        <taxon>Vanessa</taxon>
    </lineage>
</organism>
<feature type="chain" id="PRO_5034054843" evidence="1">
    <location>
        <begin position="17"/>
        <end position="337"/>
    </location>
</feature>
<accession>A0A8B8HIS5</accession>
<evidence type="ECO:0000313" key="2">
    <source>
        <dbReference type="Proteomes" id="UP001652626"/>
    </source>
</evidence>
<dbReference type="RefSeq" id="XP_026484727.1">
    <property type="nucleotide sequence ID" value="XM_026628942.2"/>
</dbReference>
<sequence length="337" mass="38452">MHEYILFSFLFTTANCASYQRYGESSQYSSYTTPSNNYNQNQYPYKTSYSGDSGGFSEATHYNRGYSTPRPDMYSTPTSGNIYQKPSYTTPSYQYGQGYYNGQNYGQGITSYEMPFLKYNSEYCVNRSPQNGIYVNGLTGMWYGVEFIQHLAGDARLDYGNTCIVIHISEPRDKPSTENQLYHVQHIKEKFLRDNRHLRLLWDEAGQTIEYSLYFRNDSAGYWQVYDEQNGTLASRPSYMHFNGAVQVLKAVNDHLVLNFCQKASNGAPAQLYTVLFSRDPGSMSRWEIEAVHAMLQTKNLSVASRRMVCGNSAAKSTISLLFSMISCLIAYIIRSS</sequence>
<evidence type="ECO:0000256" key="1">
    <source>
        <dbReference type="SAM" id="SignalP"/>
    </source>
</evidence>
<keyword evidence="1" id="KW-0732">Signal</keyword>
<keyword evidence="2" id="KW-1185">Reference proteome</keyword>
<reference evidence="3" key="1">
    <citation type="submission" date="2025-08" db="UniProtKB">
        <authorList>
            <consortium name="RefSeq"/>
        </authorList>
    </citation>
    <scope>IDENTIFICATION</scope>
    <source>
        <tissue evidence="3">Whole body</tissue>
    </source>
</reference>
<dbReference type="AlphaFoldDB" id="A0A8B8HIS5"/>
<evidence type="ECO:0000313" key="3">
    <source>
        <dbReference type="RefSeq" id="XP_026484727.1"/>
    </source>
</evidence>
<feature type="signal peptide" evidence="1">
    <location>
        <begin position="1"/>
        <end position="16"/>
    </location>
</feature>
<dbReference type="GeneID" id="113392483"/>
<dbReference type="OMA" id="RMVCGNS"/>
<name>A0A8B8HIS5_VANTA</name>
<dbReference type="Proteomes" id="UP001652626">
    <property type="component" value="Chromosome 5"/>
</dbReference>
<proteinExistence type="predicted"/>
<dbReference type="OrthoDB" id="6615450at2759"/>
<protein>
    <submittedName>
        <fullName evidence="3">Uncharacterized protein LOC113392483</fullName>
    </submittedName>
</protein>
<gene>
    <name evidence="3" type="primary">LOC113392483</name>
</gene>